<dbReference type="PANTHER" id="PTHR36304:SF4">
    <property type="entry name" value="DUF4388 DOMAIN-CONTAINING PROTEIN"/>
    <property type="match status" value="1"/>
</dbReference>
<organism evidence="2 3">
    <name type="scientific">candidate division TA06 bacterium B3_TA06</name>
    <dbReference type="NCBI Taxonomy" id="2012487"/>
    <lineage>
        <taxon>Bacteria</taxon>
        <taxon>Bacteria division TA06</taxon>
    </lineage>
</organism>
<protein>
    <recommendedName>
        <fullName evidence="1">PatA-like N-terminal domain-containing protein</fullName>
    </recommendedName>
</protein>
<evidence type="ECO:0000259" key="1">
    <source>
        <dbReference type="Pfam" id="PF14332"/>
    </source>
</evidence>
<dbReference type="InterPro" id="IPR025497">
    <property type="entry name" value="PatA-like_N"/>
</dbReference>
<dbReference type="Proteomes" id="UP000317778">
    <property type="component" value="Unassembled WGS sequence"/>
</dbReference>
<reference evidence="2 3" key="1">
    <citation type="submission" date="2017-06" db="EMBL/GenBank/DDBJ databases">
        <title>Novel microbial phyla capable of carbon fixation and sulfur reduction in deep-sea sediments.</title>
        <authorList>
            <person name="Huang J."/>
            <person name="Baker B."/>
            <person name="Wang Y."/>
        </authorList>
    </citation>
    <scope>NUCLEOTIDE SEQUENCE [LARGE SCALE GENOMIC DNA]</scope>
    <source>
        <strain evidence="2">B3_TA06</strain>
    </source>
</reference>
<dbReference type="Pfam" id="PF14332">
    <property type="entry name" value="DUF4388"/>
    <property type="match status" value="1"/>
</dbReference>
<dbReference type="PANTHER" id="PTHR36304">
    <property type="entry name" value="DOMAIN GTPASE-ACTIVATING PROTEIN, PUTATIVE-RELATED-RELATED"/>
    <property type="match status" value="1"/>
</dbReference>
<dbReference type="EMBL" id="NJBO01000020">
    <property type="protein sequence ID" value="TKJ40161.1"/>
    <property type="molecule type" value="Genomic_DNA"/>
</dbReference>
<comment type="caution">
    <text evidence="2">The sequence shown here is derived from an EMBL/GenBank/DDBJ whole genome shotgun (WGS) entry which is preliminary data.</text>
</comment>
<dbReference type="AlphaFoldDB" id="A0A532UYX9"/>
<accession>A0A532UYX9</accession>
<evidence type="ECO:0000313" key="2">
    <source>
        <dbReference type="EMBL" id="TKJ40161.1"/>
    </source>
</evidence>
<proteinExistence type="predicted"/>
<sequence>MRLDGTLEDYPLSDILQLIFMGNRSGILHLYSGGDEGTVVVGDGLIKYGKTRKLSGLKAVRTILSWRRGKFVFDTEERVELGDETRINLPIQQFILGLSAEMDEFENLMSRIGGPDRRLMLVPLAPQSKPVTLSPTQWQVVVHMGDVPTVAELQGRLALAERDLLRVIVDLRDRGLLTIE</sequence>
<name>A0A532UYX9_UNCT6</name>
<feature type="domain" description="PatA-like N-terminal" evidence="1">
    <location>
        <begin position="5"/>
        <end position="104"/>
    </location>
</feature>
<evidence type="ECO:0000313" key="3">
    <source>
        <dbReference type="Proteomes" id="UP000317778"/>
    </source>
</evidence>
<gene>
    <name evidence="2" type="ORF">CEE36_09885</name>
</gene>